<evidence type="ECO:0000259" key="3">
    <source>
        <dbReference type="SMART" id="SM01255"/>
    </source>
</evidence>
<dbReference type="InterPro" id="IPR005540">
    <property type="entry name" value="KNOX1"/>
</dbReference>
<proteinExistence type="predicted"/>
<protein>
    <recommendedName>
        <fullName evidence="3">KNOX1 domain-containing protein</fullName>
    </recommendedName>
</protein>
<keyword evidence="2" id="KW-0539">Nucleus</keyword>
<dbReference type="GO" id="GO:0005634">
    <property type="term" value="C:nucleus"/>
    <property type="evidence" value="ECO:0007669"/>
    <property type="project" value="UniProtKB-SubCell"/>
</dbReference>
<evidence type="ECO:0000256" key="2">
    <source>
        <dbReference type="ARBA" id="ARBA00023242"/>
    </source>
</evidence>
<keyword evidence="5" id="KW-1185">Reference proteome</keyword>
<dbReference type="SMART" id="SM01255">
    <property type="entry name" value="KNOX1"/>
    <property type="match status" value="1"/>
</dbReference>
<evidence type="ECO:0000313" key="5">
    <source>
        <dbReference type="Proteomes" id="UP000836841"/>
    </source>
</evidence>
<dbReference type="AlphaFoldDB" id="A0AAU9RVL7"/>
<accession>A0AAU9RVL7</accession>
<dbReference type="EMBL" id="CAJVSB020000342">
    <property type="protein sequence ID" value="CAH2049759.1"/>
    <property type="molecule type" value="Genomic_DNA"/>
</dbReference>
<organism evidence="4 5">
    <name type="scientific">Thlaspi arvense</name>
    <name type="common">Field penny-cress</name>
    <dbReference type="NCBI Taxonomy" id="13288"/>
    <lineage>
        <taxon>Eukaryota</taxon>
        <taxon>Viridiplantae</taxon>
        <taxon>Streptophyta</taxon>
        <taxon>Embryophyta</taxon>
        <taxon>Tracheophyta</taxon>
        <taxon>Spermatophyta</taxon>
        <taxon>Magnoliopsida</taxon>
        <taxon>eudicotyledons</taxon>
        <taxon>Gunneridae</taxon>
        <taxon>Pentapetalae</taxon>
        <taxon>rosids</taxon>
        <taxon>malvids</taxon>
        <taxon>Brassicales</taxon>
        <taxon>Brassicaceae</taxon>
        <taxon>Thlaspideae</taxon>
        <taxon>Thlaspi</taxon>
    </lineage>
</organism>
<evidence type="ECO:0000256" key="1">
    <source>
        <dbReference type="ARBA" id="ARBA00004123"/>
    </source>
</evidence>
<dbReference type="Proteomes" id="UP000836841">
    <property type="component" value="Unassembled WGS sequence"/>
</dbReference>
<dbReference type="GO" id="GO:0003677">
    <property type="term" value="F:DNA binding"/>
    <property type="evidence" value="ECO:0007669"/>
    <property type="project" value="InterPro"/>
</dbReference>
<name>A0AAU9RVL7_THLAR</name>
<feature type="domain" description="KNOX1" evidence="3">
    <location>
        <begin position="85"/>
        <end position="129"/>
    </location>
</feature>
<comment type="subcellular location">
    <subcellularLocation>
        <location evidence="1">Nucleus</location>
    </subcellularLocation>
</comment>
<reference evidence="4 5" key="1">
    <citation type="submission" date="2022-03" db="EMBL/GenBank/DDBJ databases">
        <authorList>
            <person name="Nunn A."/>
            <person name="Chopra R."/>
            <person name="Nunn A."/>
            <person name="Contreras Garrido A."/>
        </authorList>
    </citation>
    <scope>NUCLEOTIDE SEQUENCE [LARGE SCALE GENOMIC DNA]</scope>
</reference>
<evidence type="ECO:0000313" key="4">
    <source>
        <dbReference type="EMBL" id="CAH2049759.1"/>
    </source>
</evidence>
<dbReference type="Pfam" id="PF03790">
    <property type="entry name" value="KNOX1"/>
    <property type="match status" value="1"/>
</dbReference>
<gene>
    <name evidence="4" type="ORF">TAV2_LOCUS8411</name>
</gene>
<comment type="caution">
    <text evidence="4">The sequence shown here is derived from an EMBL/GenBank/DDBJ whole genome shotgun (WGS) entry which is preliminary data.</text>
</comment>
<sequence length="158" mass="16836">MDDSMYGLGSAADYSDHCHPASMPPPDNLLSPPLSCCDAFASPAFCHRIPTVFGSDHIFSSSSAVSDAASLVSEIPRSGSEEVSSAIRAKILAHPLYPKLLEAFVDCQKVGAPPEIVNLLDEICRETVSAVAHRLFQLASALILSLTTSWSLSRTNAF</sequence>